<comment type="caution">
    <text evidence="7">The sequence shown here is derived from an EMBL/GenBank/DDBJ whole genome shotgun (WGS) entry which is preliminary data.</text>
</comment>
<dbReference type="Gene3D" id="3.60.120.10">
    <property type="entry name" value="Anthranilate synthase"/>
    <property type="match status" value="1"/>
</dbReference>
<name>A0A3E0K7H4_9BACI</name>
<organism evidence="7 8">
    <name type="scientific">Caldibacillus debilis</name>
    <dbReference type="NCBI Taxonomy" id="301148"/>
    <lineage>
        <taxon>Bacteria</taxon>
        <taxon>Bacillati</taxon>
        <taxon>Bacillota</taxon>
        <taxon>Bacilli</taxon>
        <taxon>Bacillales</taxon>
        <taxon>Bacillaceae</taxon>
        <taxon>Caldibacillus</taxon>
    </lineage>
</organism>
<dbReference type="EC" id="5.4.4.2" evidence="3"/>
<dbReference type="GO" id="GO:0008909">
    <property type="term" value="F:isochorismate synthase activity"/>
    <property type="evidence" value="ECO:0007669"/>
    <property type="project" value="UniProtKB-EC"/>
</dbReference>
<evidence type="ECO:0000256" key="3">
    <source>
        <dbReference type="ARBA" id="ARBA00012824"/>
    </source>
</evidence>
<dbReference type="EMBL" id="QEWE01000009">
    <property type="protein sequence ID" value="REJ30617.1"/>
    <property type="molecule type" value="Genomic_DNA"/>
</dbReference>
<dbReference type="InterPro" id="IPR005801">
    <property type="entry name" value="ADC_synthase"/>
</dbReference>
<evidence type="ECO:0000259" key="6">
    <source>
        <dbReference type="Pfam" id="PF00425"/>
    </source>
</evidence>
<comment type="catalytic activity">
    <reaction evidence="1">
        <text>chorismate = isochorismate</text>
        <dbReference type="Rhea" id="RHEA:18985"/>
        <dbReference type="ChEBI" id="CHEBI:29748"/>
        <dbReference type="ChEBI" id="CHEBI:29780"/>
        <dbReference type="EC" id="5.4.4.2"/>
    </reaction>
</comment>
<dbReference type="PANTHER" id="PTHR42839:SF1">
    <property type="entry name" value="ISOCHORISMATE SYNTHASE MENF"/>
    <property type="match status" value="1"/>
</dbReference>
<dbReference type="SUPFAM" id="SSF56322">
    <property type="entry name" value="ADC synthase"/>
    <property type="match status" value="1"/>
</dbReference>
<dbReference type="Proteomes" id="UP000257014">
    <property type="component" value="Unassembled WGS sequence"/>
</dbReference>
<evidence type="ECO:0000313" key="7">
    <source>
        <dbReference type="EMBL" id="REJ30617.1"/>
    </source>
</evidence>
<dbReference type="InterPro" id="IPR004561">
    <property type="entry name" value="IsoChor_synthase"/>
</dbReference>
<comment type="similarity">
    <text evidence="2">Belongs to the isochorismate synthase family.</text>
</comment>
<sequence>MNGPFAAERGADFPSSENVLISKVVKVKNIDPLKFFLENRRFFPGRNFFWKEKNSDFFMAGFGAAKIIRFREKKDRFLELKRYWEDICEKLIINNPHGPVRGTGPLLFGGFSFRPLKDGALWGNFLDGFFYLPRYLLTKADGETYLTVNGGEEEAVPEWVNRFSEEAEGSGLAEMFPDESGFGAGAYPARGTELQPERWKEHVGKAISLLKEGYGEKVVLAREMKVACEGGIDAGMVLANLFRSQTANYLFLLENGGEAFIGASPERLARKDGERIFSECVAGSAPRGKDPQEDERIGRELLSDEKNLQEHRFVVEMITGAMARYCRDLRVPEQPVILNNPDIKHLYTPVAGILREDGAFFDVLRSLHPTPALGGTPRDVALELIGRLELFERGLYGAPIGWVDHRMDGEFAVGIRSALIRGNEARLFAGCGIVKDSEAEKEFAETRVKFRPMLRALCGKTWDDGGMFDERE</sequence>
<dbReference type="GO" id="GO:0009697">
    <property type="term" value="P:salicylic acid biosynthetic process"/>
    <property type="evidence" value="ECO:0007669"/>
    <property type="project" value="TreeGrafter"/>
</dbReference>
<dbReference type="Pfam" id="PF00425">
    <property type="entry name" value="Chorismate_bind"/>
    <property type="match status" value="1"/>
</dbReference>
<reference evidence="7 8" key="1">
    <citation type="submission" date="2018-03" db="EMBL/GenBank/DDBJ databases">
        <authorList>
            <person name="Keele B.F."/>
        </authorList>
    </citation>
    <scope>NUCLEOTIDE SEQUENCE [LARGE SCALE GENOMIC DNA]</scope>
    <source>
        <strain evidence="7">ZCTH4_d</strain>
    </source>
</reference>
<protein>
    <recommendedName>
        <fullName evidence="3">isochorismate synthase</fullName>
        <ecNumber evidence="3">5.4.4.2</ecNumber>
    </recommendedName>
    <alternativeName>
        <fullName evidence="5">Isochorismate mutase</fullName>
    </alternativeName>
</protein>
<evidence type="ECO:0000256" key="1">
    <source>
        <dbReference type="ARBA" id="ARBA00000799"/>
    </source>
</evidence>
<keyword evidence="4" id="KW-0413">Isomerase</keyword>
<accession>A0A3E0K7H4</accession>
<evidence type="ECO:0000256" key="2">
    <source>
        <dbReference type="ARBA" id="ARBA00005297"/>
    </source>
</evidence>
<gene>
    <name evidence="7" type="ORF">C6P37_02610</name>
</gene>
<dbReference type="NCBIfam" id="TIGR00543">
    <property type="entry name" value="isochor_syn"/>
    <property type="match status" value="1"/>
</dbReference>
<evidence type="ECO:0000256" key="5">
    <source>
        <dbReference type="ARBA" id="ARBA00041564"/>
    </source>
</evidence>
<dbReference type="InterPro" id="IPR015890">
    <property type="entry name" value="Chorismate_C"/>
</dbReference>
<dbReference type="AlphaFoldDB" id="A0A3E0K7H4"/>
<proteinExistence type="inferred from homology"/>
<feature type="domain" description="Chorismate-utilising enzyme C-terminal" evidence="6">
    <location>
        <begin position="196"/>
        <end position="449"/>
    </location>
</feature>
<evidence type="ECO:0000313" key="8">
    <source>
        <dbReference type="Proteomes" id="UP000257014"/>
    </source>
</evidence>
<dbReference type="PANTHER" id="PTHR42839">
    <property type="entry name" value="ISOCHORISMATE SYNTHASE ENTC"/>
    <property type="match status" value="1"/>
</dbReference>
<evidence type="ECO:0000256" key="4">
    <source>
        <dbReference type="ARBA" id="ARBA00023235"/>
    </source>
</evidence>